<name>S1NEA9_9ENTE</name>
<dbReference type="InterPro" id="IPR001444">
    <property type="entry name" value="Flag_bb_rod_N"/>
</dbReference>
<evidence type="ECO:0000313" key="8">
    <source>
        <dbReference type="EMBL" id="EOW83998.1"/>
    </source>
</evidence>
<dbReference type="STRING" id="1121865.OMW_01802"/>
<evidence type="ECO:0000256" key="2">
    <source>
        <dbReference type="ARBA" id="ARBA00009677"/>
    </source>
</evidence>
<organism evidence="8 9">
    <name type="scientific">Enterococcus columbae DSM 7374 = ATCC 51263</name>
    <dbReference type="NCBI Taxonomy" id="1121865"/>
    <lineage>
        <taxon>Bacteria</taxon>
        <taxon>Bacillati</taxon>
        <taxon>Bacillota</taxon>
        <taxon>Bacilli</taxon>
        <taxon>Lactobacillales</taxon>
        <taxon>Enterococcaceae</taxon>
        <taxon>Enterococcus</taxon>
    </lineage>
</organism>
<evidence type="ECO:0000256" key="3">
    <source>
        <dbReference type="ARBA" id="ARBA00014376"/>
    </source>
</evidence>
<dbReference type="PANTHER" id="PTHR30435:SF12">
    <property type="entry name" value="FLAGELLAR BASAL BODY ROD PROTEIN FLGB"/>
    <property type="match status" value="1"/>
</dbReference>
<dbReference type="PROSITE" id="PS00588">
    <property type="entry name" value="FLAGELLA_BB_ROD"/>
    <property type="match status" value="1"/>
</dbReference>
<dbReference type="GO" id="GO:0071978">
    <property type="term" value="P:bacterial-type flagellum-dependent swarming motility"/>
    <property type="evidence" value="ECO:0007669"/>
    <property type="project" value="TreeGrafter"/>
</dbReference>
<dbReference type="OrthoDB" id="9792068at2"/>
<evidence type="ECO:0000313" key="9">
    <source>
        <dbReference type="Proteomes" id="UP000014113"/>
    </source>
</evidence>
<keyword evidence="8" id="KW-0969">Cilium</keyword>
<dbReference type="PATRIC" id="fig|1121865.3.peg.1745"/>
<dbReference type="eggNOG" id="COG1815">
    <property type="taxonomic scope" value="Bacteria"/>
</dbReference>
<keyword evidence="9" id="KW-1185">Reference proteome</keyword>
<comment type="subunit">
    <text evidence="6">The basal body constitutes a major portion of the flagellar organelle and consists of a number of rings mounted on a central rod.</text>
</comment>
<evidence type="ECO:0000256" key="4">
    <source>
        <dbReference type="ARBA" id="ARBA00023143"/>
    </source>
</evidence>
<dbReference type="Pfam" id="PF00460">
    <property type="entry name" value="Flg_bb_rod"/>
    <property type="match status" value="1"/>
</dbReference>
<gene>
    <name evidence="8" type="ORF">I568_01445</name>
</gene>
<dbReference type="RefSeq" id="WP_016183911.1">
    <property type="nucleotide sequence ID" value="NZ_JXKI01000003.1"/>
</dbReference>
<comment type="function">
    <text evidence="5 6">Structural component of flagellum, the bacterial motility apparatus. Part of the rod structure of flagellar basal body.</text>
</comment>
<feature type="domain" description="Flagellar basal body rod protein N-terminal" evidence="7">
    <location>
        <begin position="8"/>
        <end position="34"/>
    </location>
</feature>
<protein>
    <recommendedName>
        <fullName evidence="3 6">Flagellar basal body rod protein FlgB</fullName>
    </recommendedName>
</protein>
<evidence type="ECO:0000256" key="1">
    <source>
        <dbReference type="ARBA" id="ARBA00004117"/>
    </source>
</evidence>
<comment type="similarity">
    <text evidence="2 6">Belongs to the flagella basal body rod proteins family.</text>
</comment>
<evidence type="ECO:0000256" key="6">
    <source>
        <dbReference type="PIRNR" id="PIRNR002889"/>
    </source>
</evidence>
<keyword evidence="4 6" id="KW-0975">Bacterial flagellum</keyword>
<dbReference type="GO" id="GO:0030694">
    <property type="term" value="C:bacterial-type flagellum basal body, rod"/>
    <property type="evidence" value="ECO:0007669"/>
    <property type="project" value="InterPro"/>
</dbReference>
<dbReference type="Proteomes" id="UP000014113">
    <property type="component" value="Unassembled WGS sequence"/>
</dbReference>
<keyword evidence="8" id="KW-0282">Flagellum</keyword>
<reference evidence="8 9" key="1">
    <citation type="submission" date="2013-03" db="EMBL/GenBank/DDBJ databases">
        <title>The Genome Sequence of Enterococcus columbae ATCC_51263 (PacBio/Illumina hybrid assembly).</title>
        <authorList>
            <consortium name="The Broad Institute Genomics Platform"/>
            <consortium name="The Broad Institute Genome Sequencing Center for Infectious Disease"/>
            <person name="Earl A."/>
            <person name="Russ C."/>
            <person name="Gilmore M."/>
            <person name="Surin D."/>
            <person name="Walker B."/>
            <person name="Young S."/>
            <person name="Zeng Q."/>
            <person name="Gargeya S."/>
            <person name="Fitzgerald M."/>
            <person name="Haas B."/>
            <person name="Abouelleil A."/>
            <person name="Allen A.W."/>
            <person name="Alvarado L."/>
            <person name="Arachchi H.M."/>
            <person name="Berlin A.M."/>
            <person name="Chapman S.B."/>
            <person name="Gainer-Dewar J."/>
            <person name="Goldberg J."/>
            <person name="Griggs A."/>
            <person name="Gujja S."/>
            <person name="Hansen M."/>
            <person name="Howarth C."/>
            <person name="Imamovic A."/>
            <person name="Ireland A."/>
            <person name="Larimer J."/>
            <person name="McCowan C."/>
            <person name="Murphy C."/>
            <person name="Pearson M."/>
            <person name="Poon T.W."/>
            <person name="Priest M."/>
            <person name="Roberts A."/>
            <person name="Saif S."/>
            <person name="Shea T."/>
            <person name="Sisk P."/>
            <person name="Sykes S."/>
            <person name="Wortman J."/>
            <person name="Nusbaum C."/>
            <person name="Birren B."/>
        </authorList>
    </citation>
    <scope>NUCLEOTIDE SEQUENCE [LARGE SCALE GENOMIC DNA]</scope>
    <source>
        <strain evidence="8 9">ATCC 51263</strain>
    </source>
</reference>
<dbReference type="NCBIfam" id="TIGR01396">
    <property type="entry name" value="FlgB"/>
    <property type="match status" value="1"/>
</dbReference>
<evidence type="ECO:0000256" key="5">
    <source>
        <dbReference type="ARBA" id="ARBA00024934"/>
    </source>
</evidence>
<sequence length="125" mass="14163">MDTYQLLRSALNVSAQRAELISTNIANVNTANYKAKRLEFESYLNDAMNGNRLALTTTNQKHLNPNDELQPKLITNRNTSLKENGNNVDLEVEMLNQSTNSLYYNALTAQLNGRYHMLNQVLTNS</sequence>
<evidence type="ECO:0000259" key="7">
    <source>
        <dbReference type="Pfam" id="PF00460"/>
    </source>
</evidence>
<keyword evidence="8" id="KW-0966">Cell projection</keyword>
<accession>S1NEA9</accession>
<comment type="caution">
    <text evidence="8">The sequence shown here is derived from an EMBL/GenBank/DDBJ whole genome shotgun (WGS) entry which is preliminary data.</text>
</comment>
<dbReference type="InterPro" id="IPR006300">
    <property type="entry name" value="FlgB"/>
</dbReference>
<dbReference type="AlphaFoldDB" id="S1NEA9"/>
<dbReference type="PANTHER" id="PTHR30435">
    <property type="entry name" value="FLAGELLAR PROTEIN"/>
    <property type="match status" value="1"/>
</dbReference>
<dbReference type="EMBL" id="ASWJ01000006">
    <property type="protein sequence ID" value="EOW83998.1"/>
    <property type="molecule type" value="Genomic_DNA"/>
</dbReference>
<proteinExistence type="inferred from homology"/>
<dbReference type="InterPro" id="IPR019776">
    <property type="entry name" value="Flagellar_basal_body_rod_CS"/>
</dbReference>
<dbReference type="PIRSF" id="PIRSF002889">
    <property type="entry name" value="Rod_FlgB"/>
    <property type="match status" value="1"/>
</dbReference>
<comment type="subcellular location">
    <subcellularLocation>
        <location evidence="1 6">Bacterial flagellum basal body</location>
    </subcellularLocation>
</comment>